<dbReference type="Pfam" id="PF01345">
    <property type="entry name" value="DUF11"/>
    <property type="match status" value="1"/>
</dbReference>
<feature type="chain" id="PRO_5016237495" evidence="1">
    <location>
        <begin position="19"/>
        <end position="1584"/>
    </location>
</feature>
<keyword evidence="1" id="KW-0732">Signal</keyword>
<dbReference type="RefSeq" id="WP_110888021.1">
    <property type="nucleotide sequence ID" value="NZ_QJSX01000015.1"/>
</dbReference>
<keyword evidence="4" id="KW-1185">Reference proteome</keyword>
<comment type="caution">
    <text evidence="3">The sequence shown here is derived from an EMBL/GenBank/DDBJ whole genome shotgun (WGS) entry which is preliminary data.</text>
</comment>
<evidence type="ECO:0000313" key="3">
    <source>
        <dbReference type="EMBL" id="PYE51107.1"/>
    </source>
</evidence>
<evidence type="ECO:0000259" key="2">
    <source>
        <dbReference type="Pfam" id="PF01345"/>
    </source>
</evidence>
<protein>
    <submittedName>
        <fullName evidence="3">Uncharacterized protein DUF11</fullName>
    </submittedName>
</protein>
<proteinExistence type="predicted"/>
<sequence>MKSLKFASIALTTAMALAACSQGPTAPSTGTVAVDFQGDLNNVSVPVSAFTTIPNSITGSVDDGEQFTVPAGSYTFTLPAQIVVGGVTYVRANGETGTDTVTVVAGQSSTVSLNYVRQQNNTTTGTLATTITGVTGVTVSGTLTSTSAGSQPQTITLGTPVANLAPGTYTLTVANVASGGTTYAPAQTSYPITITAGQTTTQNIVYTAQQNNPVNNANIAIVLTGVSSTNVTIRTTGTTPTTVFQGTAGTGSVIPVPAGTYDVVVDQTVNAGGVQFTIPQANATRRVTVVANGTASAAFDYTRTVTPGQVITGITLSSVTDAEGVALPLVPEVNSNKNVQIGASQTEESVFVTARVTGANGPIANAVLFVDPQYSALSGTSATVIPGHVRVNDNVATPLKTQAVGGPVQIVTDANGIARFTVYAANGRLEPVGGSNDPITGTISDIVKFVVSGATVGSDGSVTPGAALTEFKMFFQNISHLYAYNDFVDGSAGDDDSGLFQATGRRTGTTIQLGRAAFRPTENREAYLQTAFYQKQPQDGLFVPTLPFRSKLPQVAQPGDTTDDGIIDDVRTGYVVYQLNNTTNYFFSGGCDYTAVSATGTGNFSNFASSGQFIPSGAFNTNLNGASNTGYCVDVDGSGVTLGVTNSTDLNVINNLPGAQIAANVTATYVYTQDFGNTTYAFPLKSYNATRTLFGAALDIVKSGPTVITWAGSNANRDDVTLPATGSAAKNYTYTITVRNTNANPITNVVVTDELPAELGYVSSPAGGTYDPVLHEVTFTQTQVPALASLAANDNAPGGADEVTLTVTVYPRHKPGYVWNDNNQDGVVDGLTGNGAFGDRRPILTREYNDPYQVTNSVVVTSAEAAEDRADFDINVVRPFIAIDKRQISPSGTLRLNDQVTYRITASNIDRATLGDSGYAALKSSPRTAADYLNEMTAYSARIVDSFGTQIDYVNSNLAPATGPITQNPGSVNLNDRTVTFDLGNLALGQTRTATTSFRANETGVFDDVNCVQLFANNLNQRINIPLAAGEIVRDAYPFYNVSPAAIGGLFTERLSQRVEPDSFSLPQTTRPGARRTVLNGAPNFLADCADVEVIAGPSFDTELSDNAPDAAGDVFTLTTGDADLINEFNPGDNYYKNIRSNPESSPLAEVFGNVNAEVFPIGGTFEYKIRHGNYGDGPATNVRITNALPRVATYSNMNVVLVNGVERTGTGTPVLADSLDLDGAGSGILSGAPGQVITVNVAADGSTQVNANFLNPGQELLFEYVVEGRVAGDDDARTTLDFEENTTGGPLLKAEPTTVRDNLPSTVAFFNVATAAADVDGTADSELDRPVASTTTFNITGAVDQFGLPFNGTVEVSSNNPAFDFTPATSALTTTQLVTLTNGTGSFSVTSLTPGSGQIYVNGSGAAAYNAVTNLINFRPVLTSTTIVDSNNATVAGSVSGGLNNFTGLTPTNTYTFTVQAYVDVDGVAGYSAANDYEILAADQVKLDAVLSVPAGYAQGEPVGLNLGNNFFAIPSSTVGTVTNSATSGKVTFTFRNTSNVSNIANDITFFPATSGNVVAPTQTEPTLRLFFNSTPIIIFPGF</sequence>
<evidence type="ECO:0000256" key="1">
    <source>
        <dbReference type="SAM" id="SignalP"/>
    </source>
</evidence>
<dbReference type="EMBL" id="QJSX01000015">
    <property type="protein sequence ID" value="PYE51107.1"/>
    <property type="molecule type" value="Genomic_DNA"/>
</dbReference>
<dbReference type="NCBIfam" id="TIGR01451">
    <property type="entry name" value="B_ant_repeat"/>
    <property type="match status" value="1"/>
</dbReference>
<name>A0A318S3T6_9DEIO</name>
<dbReference type="PROSITE" id="PS51257">
    <property type="entry name" value="PROKAR_LIPOPROTEIN"/>
    <property type="match status" value="1"/>
</dbReference>
<dbReference type="InterPro" id="IPR001434">
    <property type="entry name" value="OmcB-like_DUF11"/>
</dbReference>
<dbReference type="InterPro" id="IPR047589">
    <property type="entry name" value="DUF11_rpt"/>
</dbReference>
<reference evidence="3 4" key="1">
    <citation type="submission" date="2018-06" db="EMBL/GenBank/DDBJ databases">
        <title>Genomic Encyclopedia of Type Strains, Phase IV (KMG-IV): sequencing the most valuable type-strain genomes for metagenomic binning, comparative biology and taxonomic classification.</title>
        <authorList>
            <person name="Goeker M."/>
        </authorList>
    </citation>
    <scope>NUCLEOTIDE SEQUENCE [LARGE SCALE GENOMIC DNA]</scope>
    <source>
        <strain evidence="3 4">DSM 18048</strain>
    </source>
</reference>
<dbReference type="Proteomes" id="UP000248326">
    <property type="component" value="Unassembled WGS sequence"/>
</dbReference>
<gene>
    <name evidence="3" type="ORF">DES52_11539</name>
</gene>
<feature type="domain" description="DUF11" evidence="2">
    <location>
        <begin position="725"/>
        <end position="813"/>
    </location>
</feature>
<organism evidence="3 4">
    <name type="scientific">Deinococcus yavapaiensis KR-236</name>
    <dbReference type="NCBI Taxonomy" id="694435"/>
    <lineage>
        <taxon>Bacteria</taxon>
        <taxon>Thermotogati</taxon>
        <taxon>Deinococcota</taxon>
        <taxon>Deinococci</taxon>
        <taxon>Deinococcales</taxon>
        <taxon>Deinococcaceae</taxon>
        <taxon>Deinococcus</taxon>
    </lineage>
</organism>
<dbReference type="OrthoDB" id="51490at2"/>
<evidence type="ECO:0000313" key="4">
    <source>
        <dbReference type="Proteomes" id="UP000248326"/>
    </source>
</evidence>
<accession>A0A318S3T6</accession>
<feature type="signal peptide" evidence="1">
    <location>
        <begin position="1"/>
        <end position="18"/>
    </location>
</feature>